<evidence type="ECO:0000256" key="2">
    <source>
        <dbReference type="ARBA" id="ARBA00022692"/>
    </source>
</evidence>
<keyword evidence="4 5" id="KW-0472">Membrane</keyword>
<keyword evidence="2 5" id="KW-0812">Transmembrane</keyword>
<name>A0A1I7H5B4_9PROT</name>
<accession>A0A1I7H5B4</accession>
<evidence type="ECO:0000256" key="5">
    <source>
        <dbReference type="SAM" id="Phobius"/>
    </source>
</evidence>
<proteinExistence type="predicted"/>
<feature type="domain" description="Lipopolysaccharide assembly protein A" evidence="6">
    <location>
        <begin position="22"/>
        <end position="66"/>
    </location>
</feature>
<dbReference type="EMBL" id="FPBL01000004">
    <property type="protein sequence ID" value="SFU55897.1"/>
    <property type="molecule type" value="Genomic_DNA"/>
</dbReference>
<dbReference type="OrthoDB" id="7066519at2"/>
<evidence type="ECO:0000313" key="8">
    <source>
        <dbReference type="Proteomes" id="UP000183926"/>
    </source>
</evidence>
<evidence type="ECO:0000313" key="7">
    <source>
        <dbReference type="EMBL" id="SFU55897.1"/>
    </source>
</evidence>
<evidence type="ECO:0000259" key="6">
    <source>
        <dbReference type="Pfam" id="PF06305"/>
    </source>
</evidence>
<keyword evidence="3 5" id="KW-1133">Transmembrane helix</keyword>
<dbReference type="InterPro" id="IPR010445">
    <property type="entry name" value="LapA_dom"/>
</dbReference>
<dbReference type="AlphaFoldDB" id="A0A1I7H5B4"/>
<evidence type="ECO:0000256" key="4">
    <source>
        <dbReference type="ARBA" id="ARBA00023136"/>
    </source>
</evidence>
<organism evidence="7 8">
    <name type="scientific">Nitrosomonas eutropha</name>
    <dbReference type="NCBI Taxonomy" id="916"/>
    <lineage>
        <taxon>Bacteria</taxon>
        <taxon>Pseudomonadati</taxon>
        <taxon>Pseudomonadota</taxon>
        <taxon>Betaproteobacteria</taxon>
        <taxon>Nitrosomonadales</taxon>
        <taxon>Nitrosomonadaceae</taxon>
        <taxon>Nitrosomonas</taxon>
    </lineage>
</organism>
<evidence type="ECO:0000256" key="3">
    <source>
        <dbReference type="ARBA" id="ARBA00022989"/>
    </source>
</evidence>
<dbReference type="GO" id="GO:0005886">
    <property type="term" value="C:plasma membrane"/>
    <property type="evidence" value="ECO:0007669"/>
    <property type="project" value="InterPro"/>
</dbReference>
<protein>
    <recommendedName>
        <fullName evidence="6">Lipopolysaccharide assembly protein A domain-containing protein</fullName>
    </recommendedName>
</protein>
<keyword evidence="1" id="KW-1003">Cell membrane</keyword>
<gene>
    <name evidence="7" type="ORF">SAMN05216339_10472</name>
</gene>
<feature type="transmembrane region" description="Helical" evidence="5">
    <location>
        <begin position="42"/>
        <end position="62"/>
    </location>
</feature>
<dbReference type="Proteomes" id="UP000183926">
    <property type="component" value="Unassembled WGS sequence"/>
</dbReference>
<evidence type="ECO:0000256" key="1">
    <source>
        <dbReference type="ARBA" id="ARBA00022475"/>
    </source>
</evidence>
<reference evidence="7 8" key="1">
    <citation type="submission" date="2016-10" db="EMBL/GenBank/DDBJ databases">
        <authorList>
            <person name="de Groot N.N."/>
        </authorList>
    </citation>
    <scope>NUCLEOTIDE SEQUENCE [LARGE SCALE GENOMIC DNA]</scope>
    <source>
        <strain evidence="7 8">Nm24</strain>
    </source>
</reference>
<sequence>MRIFMTLVRLIVFLFLLSVAVKNSEMVTIHYYLGMEWEVPVVVVLFLCFTVGALFGYLSCLIKKIRKTP</sequence>
<dbReference type="Pfam" id="PF06305">
    <property type="entry name" value="LapA_dom"/>
    <property type="match status" value="1"/>
</dbReference>